<dbReference type="Proteomes" id="UP000738349">
    <property type="component" value="Unassembled WGS sequence"/>
</dbReference>
<dbReference type="Pfam" id="PF06985">
    <property type="entry name" value="HET"/>
    <property type="match status" value="1"/>
</dbReference>
<protein>
    <submittedName>
        <fullName evidence="2">Heterokaryon incompatibility protein-domain-containing protein</fullName>
    </submittedName>
</protein>
<feature type="domain" description="Heterokaryon incompatibility" evidence="1">
    <location>
        <begin position="73"/>
        <end position="183"/>
    </location>
</feature>
<dbReference type="EMBL" id="JAGMUV010000010">
    <property type="protein sequence ID" value="KAH7142222.1"/>
    <property type="molecule type" value="Genomic_DNA"/>
</dbReference>
<evidence type="ECO:0000313" key="3">
    <source>
        <dbReference type="Proteomes" id="UP000738349"/>
    </source>
</evidence>
<keyword evidence="3" id="KW-1185">Reference proteome</keyword>
<name>A0A9P9J3U2_9HYPO</name>
<dbReference type="InterPro" id="IPR010730">
    <property type="entry name" value="HET"/>
</dbReference>
<dbReference type="PANTHER" id="PTHR33112:SF9">
    <property type="entry name" value="HETEROKARYON INCOMPATIBILITY DOMAIN-CONTAINING PROTEIN"/>
    <property type="match status" value="1"/>
</dbReference>
<sequence length="204" mass="22752">MGFRSRPATVYSISTDSLSLVKHTLRLLNECEACHEQCKNPKSSAQPTRLLKIDRGGKAKLTSTSRLNYSTRYTTLSYCWGTSTQSMAIQFRNSSLQSLVDGCAIETLPSTIREAIHFTQRIRVRYMWVDSLRIIQDSDVDKAREIEAMSDIYQGNYLTICALAAESMNGGLYSQRNPLLYSSMPLRKTIDGETAVISSIASGS</sequence>
<accession>A0A9P9J3U2</accession>
<evidence type="ECO:0000313" key="2">
    <source>
        <dbReference type="EMBL" id="KAH7142222.1"/>
    </source>
</evidence>
<comment type="caution">
    <text evidence="2">The sequence shown here is derived from an EMBL/GenBank/DDBJ whole genome shotgun (WGS) entry which is preliminary data.</text>
</comment>
<gene>
    <name evidence="2" type="ORF">EDB81DRAFT_653478</name>
</gene>
<dbReference type="OrthoDB" id="5106371at2759"/>
<proteinExistence type="predicted"/>
<dbReference type="PANTHER" id="PTHR33112">
    <property type="entry name" value="DOMAIN PROTEIN, PUTATIVE-RELATED"/>
    <property type="match status" value="1"/>
</dbReference>
<organism evidence="2 3">
    <name type="scientific">Dactylonectria macrodidyma</name>
    <dbReference type="NCBI Taxonomy" id="307937"/>
    <lineage>
        <taxon>Eukaryota</taxon>
        <taxon>Fungi</taxon>
        <taxon>Dikarya</taxon>
        <taxon>Ascomycota</taxon>
        <taxon>Pezizomycotina</taxon>
        <taxon>Sordariomycetes</taxon>
        <taxon>Hypocreomycetidae</taxon>
        <taxon>Hypocreales</taxon>
        <taxon>Nectriaceae</taxon>
        <taxon>Dactylonectria</taxon>
    </lineage>
</organism>
<reference evidence="2" key="1">
    <citation type="journal article" date="2021" name="Nat. Commun.">
        <title>Genetic determinants of endophytism in the Arabidopsis root mycobiome.</title>
        <authorList>
            <person name="Mesny F."/>
            <person name="Miyauchi S."/>
            <person name="Thiergart T."/>
            <person name="Pickel B."/>
            <person name="Atanasova L."/>
            <person name="Karlsson M."/>
            <person name="Huettel B."/>
            <person name="Barry K.W."/>
            <person name="Haridas S."/>
            <person name="Chen C."/>
            <person name="Bauer D."/>
            <person name="Andreopoulos W."/>
            <person name="Pangilinan J."/>
            <person name="LaButti K."/>
            <person name="Riley R."/>
            <person name="Lipzen A."/>
            <person name="Clum A."/>
            <person name="Drula E."/>
            <person name="Henrissat B."/>
            <person name="Kohler A."/>
            <person name="Grigoriev I.V."/>
            <person name="Martin F.M."/>
            <person name="Hacquard S."/>
        </authorList>
    </citation>
    <scope>NUCLEOTIDE SEQUENCE</scope>
    <source>
        <strain evidence="2">MPI-CAGE-AT-0147</strain>
    </source>
</reference>
<evidence type="ECO:0000259" key="1">
    <source>
        <dbReference type="Pfam" id="PF06985"/>
    </source>
</evidence>
<dbReference type="AlphaFoldDB" id="A0A9P9J3U2"/>